<dbReference type="EMBL" id="KQ421263">
    <property type="protein sequence ID" value="KOF77919.1"/>
    <property type="molecule type" value="Genomic_DNA"/>
</dbReference>
<evidence type="ECO:0000256" key="1">
    <source>
        <dbReference type="SAM" id="SignalP"/>
    </source>
</evidence>
<feature type="signal peptide" evidence="1">
    <location>
        <begin position="1"/>
        <end position="20"/>
    </location>
</feature>
<name>A0A0L8GM37_OCTBM</name>
<evidence type="ECO:0008006" key="3">
    <source>
        <dbReference type="Google" id="ProtNLM"/>
    </source>
</evidence>
<protein>
    <recommendedName>
        <fullName evidence="3">Secreted protein</fullName>
    </recommendedName>
</protein>
<reference evidence="2" key="1">
    <citation type="submission" date="2015-07" db="EMBL/GenBank/DDBJ databases">
        <title>MeaNS - Measles Nucleotide Surveillance Program.</title>
        <authorList>
            <person name="Tran T."/>
            <person name="Druce J."/>
        </authorList>
    </citation>
    <scope>NUCLEOTIDE SEQUENCE</scope>
    <source>
        <strain evidence="2">UCB-OBI-ISO-001</strain>
        <tissue evidence="2">Gonad</tissue>
    </source>
</reference>
<organism evidence="2">
    <name type="scientific">Octopus bimaculoides</name>
    <name type="common">California two-spotted octopus</name>
    <dbReference type="NCBI Taxonomy" id="37653"/>
    <lineage>
        <taxon>Eukaryota</taxon>
        <taxon>Metazoa</taxon>
        <taxon>Spiralia</taxon>
        <taxon>Lophotrochozoa</taxon>
        <taxon>Mollusca</taxon>
        <taxon>Cephalopoda</taxon>
        <taxon>Coleoidea</taxon>
        <taxon>Octopodiformes</taxon>
        <taxon>Octopoda</taxon>
        <taxon>Incirrata</taxon>
        <taxon>Octopodidae</taxon>
        <taxon>Octopus</taxon>
    </lineage>
</organism>
<gene>
    <name evidence="2" type="ORF">OCBIM_22031499mg</name>
</gene>
<keyword evidence="1" id="KW-0732">Signal</keyword>
<proteinExistence type="predicted"/>
<feature type="chain" id="PRO_5005583134" description="Secreted protein" evidence="1">
    <location>
        <begin position="21"/>
        <end position="93"/>
    </location>
</feature>
<evidence type="ECO:0000313" key="2">
    <source>
        <dbReference type="EMBL" id="KOF77919.1"/>
    </source>
</evidence>
<dbReference type="AlphaFoldDB" id="A0A0L8GM37"/>
<sequence length="93" mass="10628">MCVRACVCVCACVCVRVCVCMRVCVCARVCVREWVREWVYVRACECMCVCACTRVRQTVAHEKDLRKSRLFFDHTCDSTIGSVTNGRSAQYEN</sequence>
<accession>A0A0L8GM37</accession>